<evidence type="ECO:0000313" key="12">
    <source>
        <dbReference type="Proteomes" id="UP000001357"/>
    </source>
</evidence>
<dbReference type="AlphaFoldDB" id="A9UPG3"/>
<evidence type="ECO:0000256" key="1">
    <source>
        <dbReference type="ARBA" id="ARBA00004167"/>
    </source>
</evidence>
<dbReference type="PRINTS" id="PR00109">
    <property type="entry name" value="TYRKINASE"/>
</dbReference>
<keyword evidence="3 8" id="KW-0547">Nucleotide-binding</keyword>
<keyword evidence="6" id="KW-0829">Tyrosine-protein kinase</keyword>
<keyword evidence="2" id="KW-0808">Transferase</keyword>
<dbReference type="FunFam" id="1.10.510.10:FF:000554">
    <property type="entry name" value="Predicted protein"/>
    <property type="match status" value="1"/>
</dbReference>
<evidence type="ECO:0000256" key="2">
    <source>
        <dbReference type="ARBA" id="ARBA00022679"/>
    </source>
</evidence>
<dbReference type="PROSITE" id="PS50011">
    <property type="entry name" value="PROTEIN_KINASE_DOM"/>
    <property type="match status" value="1"/>
</dbReference>
<comment type="subcellular location">
    <subcellularLocation>
        <location evidence="1">Membrane</location>
        <topology evidence="1">Single-pass membrane protein</topology>
    </subcellularLocation>
</comment>
<dbReference type="eggNOG" id="KOG4278">
    <property type="taxonomic scope" value="Eukaryota"/>
</dbReference>
<feature type="domain" description="Protein kinase" evidence="10">
    <location>
        <begin position="71"/>
        <end position="338"/>
    </location>
</feature>
<dbReference type="InterPro" id="IPR050122">
    <property type="entry name" value="RTK"/>
</dbReference>
<reference evidence="11 12" key="1">
    <citation type="journal article" date="2008" name="Nature">
        <title>The genome of the choanoflagellate Monosiga brevicollis and the origin of metazoans.</title>
        <authorList>
            <consortium name="JGI Sequencing"/>
            <person name="King N."/>
            <person name="Westbrook M.J."/>
            <person name="Young S.L."/>
            <person name="Kuo A."/>
            <person name="Abedin M."/>
            <person name="Chapman J."/>
            <person name="Fairclough S."/>
            <person name="Hellsten U."/>
            <person name="Isogai Y."/>
            <person name="Letunic I."/>
            <person name="Marr M."/>
            <person name="Pincus D."/>
            <person name="Putnam N."/>
            <person name="Rokas A."/>
            <person name="Wright K.J."/>
            <person name="Zuzow R."/>
            <person name="Dirks W."/>
            <person name="Good M."/>
            <person name="Goodstein D."/>
            <person name="Lemons D."/>
            <person name="Li W."/>
            <person name="Lyons J.B."/>
            <person name="Morris A."/>
            <person name="Nichols S."/>
            <person name="Richter D.J."/>
            <person name="Salamov A."/>
            <person name="Bork P."/>
            <person name="Lim W.A."/>
            <person name="Manning G."/>
            <person name="Miller W.T."/>
            <person name="McGinnis W."/>
            <person name="Shapiro H."/>
            <person name="Tjian R."/>
            <person name="Grigoriev I.V."/>
            <person name="Rokhsar D."/>
        </authorList>
    </citation>
    <scope>NUCLEOTIDE SEQUENCE [LARGE SCALE GENOMIC DNA]</scope>
    <source>
        <strain evidence="12">MX1 / ATCC 50154</strain>
    </source>
</reference>
<evidence type="ECO:0000256" key="7">
    <source>
        <dbReference type="ARBA" id="ARBA00051243"/>
    </source>
</evidence>
<organism evidence="11 12">
    <name type="scientific">Monosiga brevicollis</name>
    <name type="common">Choanoflagellate</name>
    <dbReference type="NCBI Taxonomy" id="81824"/>
    <lineage>
        <taxon>Eukaryota</taxon>
        <taxon>Choanoflagellata</taxon>
        <taxon>Craspedida</taxon>
        <taxon>Salpingoecidae</taxon>
        <taxon>Monosiga</taxon>
    </lineage>
</organism>
<protein>
    <recommendedName>
        <fullName evidence="10">Protein kinase domain-containing protein</fullName>
    </recommendedName>
</protein>
<dbReference type="EMBL" id="CH991543">
    <property type="protein sequence ID" value="EDQ92868.1"/>
    <property type="molecule type" value="Genomic_DNA"/>
</dbReference>
<evidence type="ECO:0000256" key="5">
    <source>
        <dbReference type="ARBA" id="ARBA00022840"/>
    </source>
</evidence>
<evidence type="ECO:0000256" key="3">
    <source>
        <dbReference type="ARBA" id="ARBA00022741"/>
    </source>
</evidence>
<dbReference type="InParanoid" id="A9UPG3"/>
<dbReference type="Gene3D" id="3.30.200.20">
    <property type="entry name" value="Phosphorylase Kinase, domain 1"/>
    <property type="match status" value="1"/>
</dbReference>
<dbReference type="PROSITE" id="PS00109">
    <property type="entry name" value="PROTEIN_KINASE_TYR"/>
    <property type="match status" value="1"/>
</dbReference>
<feature type="non-terminal residue" evidence="11">
    <location>
        <position position="1"/>
    </location>
</feature>
<dbReference type="OMA" id="TWPSDIW"/>
<evidence type="ECO:0000259" key="10">
    <source>
        <dbReference type="PROSITE" id="PS50011"/>
    </source>
</evidence>
<evidence type="ECO:0000256" key="9">
    <source>
        <dbReference type="SAM" id="MobiDB-lite"/>
    </source>
</evidence>
<feature type="binding site" evidence="8">
    <location>
        <position position="109"/>
    </location>
    <ligand>
        <name>ATP</name>
        <dbReference type="ChEBI" id="CHEBI:30616"/>
    </ligand>
</feature>
<dbReference type="KEGG" id="mbr:MONBRDRAFT_13803"/>
<dbReference type="GO" id="GO:0004714">
    <property type="term" value="F:transmembrane receptor protein tyrosine kinase activity"/>
    <property type="evidence" value="ECO:0007669"/>
    <property type="project" value="UniProtKB-EC"/>
</dbReference>
<dbReference type="PROSITE" id="PS00107">
    <property type="entry name" value="PROTEIN_KINASE_ATP"/>
    <property type="match status" value="1"/>
</dbReference>
<dbReference type="Pfam" id="PF07714">
    <property type="entry name" value="PK_Tyr_Ser-Thr"/>
    <property type="match status" value="1"/>
</dbReference>
<dbReference type="GeneID" id="5887444"/>
<evidence type="ECO:0000256" key="4">
    <source>
        <dbReference type="ARBA" id="ARBA00022777"/>
    </source>
</evidence>
<keyword evidence="5 8" id="KW-0067">ATP-binding</keyword>
<dbReference type="GO" id="GO:0005524">
    <property type="term" value="F:ATP binding"/>
    <property type="evidence" value="ECO:0007669"/>
    <property type="project" value="UniProtKB-UniRule"/>
</dbReference>
<keyword evidence="4" id="KW-0418">Kinase</keyword>
<accession>A9UPG3</accession>
<sequence length="426" mass="47933">QDERLDRLSCEIFRAGTRAYDLCQSVNVAFQVAMEEAKQNRGKKHAFSAVSQKRDPVKGPLFQRQIHRRDLKPIRVLGMGQFGEVYLGLQAVKAGHGENGSNTIHRAVKLLKDGATPADREEFLRESELMLNFNHVNLVRLVGVAVQQRPWLCVLEYMEYGDLRAVVKAAHEKNITLTLLEQLKFAVQIATGMDYMAKHRFVHMDLAARNVLLSSKNLVKIADFGLSRKLPEERDVFVLTTSLKLPIKWMAIECMDEKIFSPASDCWALGVTMWEVAAYGMVPYPGVKNIEVQKRVREGLRLTAPEGCDPEFFELMCSCWERQPSQRPTFDQLRKSILGLAREARSRCPALRDVGRLVKGGGTGTAAATPSSSRSTTPKPSLRRLNTISDDPDFTEAGPKEHVVVGLPETMYDSAKTTRFVKVRWC</sequence>
<dbReference type="Proteomes" id="UP000001357">
    <property type="component" value="Unassembled WGS sequence"/>
</dbReference>
<dbReference type="InterPro" id="IPR008266">
    <property type="entry name" value="Tyr_kinase_AS"/>
</dbReference>
<dbReference type="CDD" id="cd00192">
    <property type="entry name" value="PTKc"/>
    <property type="match status" value="1"/>
</dbReference>
<dbReference type="RefSeq" id="XP_001742630.1">
    <property type="nucleotide sequence ID" value="XM_001742578.1"/>
</dbReference>
<dbReference type="PANTHER" id="PTHR24416:SF600">
    <property type="entry name" value="PDGF- AND VEGF-RECEPTOR RELATED, ISOFORM J"/>
    <property type="match status" value="1"/>
</dbReference>
<dbReference type="SUPFAM" id="SSF56112">
    <property type="entry name" value="Protein kinase-like (PK-like)"/>
    <property type="match status" value="1"/>
</dbReference>
<dbReference type="GO" id="GO:0004713">
    <property type="term" value="F:protein tyrosine kinase activity"/>
    <property type="evidence" value="ECO:0000318"/>
    <property type="project" value="GO_Central"/>
</dbReference>
<name>A9UPG3_MONBE</name>
<dbReference type="PANTHER" id="PTHR24416">
    <property type="entry name" value="TYROSINE-PROTEIN KINASE RECEPTOR"/>
    <property type="match status" value="1"/>
</dbReference>
<evidence type="ECO:0000256" key="6">
    <source>
        <dbReference type="ARBA" id="ARBA00023137"/>
    </source>
</evidence>
<dbReference type="InterPro" id="IPR017441">
    <property type="entry name" value="Protein_kinase_ATP_BS"/>
</dbReference>
<feature type="compositionally biased region" description="Low complexity" evidence="9">
    <location>
        <begin position="365"/>
        <end position="384"/>
    </location>
</feature>
<dbReference type="Gene3D" id="1.10.510.10">
    <property type="entry name" value="Transferase(Phosphotransferase) domain 1"/>
    <property type="match status" value="1"/>
</dbReference>
<dbReference type="GO" id="GO:0005886">
    <property type="term" value="C:plasma membrane"/>
    <property type="evidence" value="ECO:0000318"/>
    <property type="project" value="GO_Central"/>
</dbReference>
<dbReference type="InterPro" id="IPR011009">
    <property type="entry name" value="Kinase-like_dom_sf"/>
</dbReference>
<keyword evidence="12" id="KW-1185">Reference proteome</keyword>
<evidence type="ECO:0000313" key="11">
    <source>
        <dbReference type="EMBL" id="EDQ92868.1"/>
    </source>
</evidence>
<dbReference type="STRING" id="81824.A9UPG3"/>
<evidence type="ECO:0000256" key="8">
    <source>
        <dbReference type="PROSITE-ProRule" id="PRU10141"/>
    </source>
</evidence>
<dbReference type="InterPro" id="IPR001245">
    <property type="entry name" value="Ser-Thr/Tyr_kinase_cat_dom"/>
</dbReference>
<feature type="region of interest" description="Disordered" evidence="9">
    <location>
        <begin position="357"/>
        <end position="397"/>
    </location>
</feature>
<dbReference type="InterPro" id="IPR000719">
    <property type="entry name" value="Prot_kinase_dom"/>
</dbReference>
<proteinExistence type="predicted"/>
<gene>
    <name evidence="11" type="ORF">MONBRDRAFT_13803</name>
</gene>
<comment type="catalytic activity">
    <reaction evidence="7">
        <text>L-tyrosyl-[protein] + ATP = O-phospho-L-tyrosyl-[protein] + ADP + H(+)</text>
        <dbReference type="Rhea" id="RHEA:10596"/>
        <dbReference type="Rhea" id="RHEA-COMP:10136"/>
        <dbReference type="Rhea" id="RHEA-COMP:20101"/>
        <dbReference type="ChEBI" id="CHEBI:15378"/>
        <dbReference type="ChEBI" id="CHEBI:30616"/>
        <dbReference type="ChEBI" id="CHEBI:46858"/>
        <dbReference type="ChEBI" id="CHEBI:61978"/>
        <dbReference type="ChEBI" id="CHEBI:456216"/>
        <dbReference type="EC" id="2.7.10.1"/>
    </reaction>
</comment>